<dbReference type="Pfam" id="PF08393">
    <property type="entry name" value="DHC_N2"/>
    <property type="match status" value="2"/>
</dbReference>
<dbReference type="Proteomes" id="UP001626550">
    <property type="component" value="Unassembled WGS sequence"/>
</dbReference>
<organism evidence="4 5">
    <name type="scientific">Cichlidogyrus casuarinus</name>
    <dbReference type="NCBI Taxonomy" id="1844966"/>
    <lineage>
        <taxon>Eukaryota</taxon>
        <taxon>Metazoa</taxon>
        <taxon>Spiralia</taxon>
        <taxon>Lophotrochozoa</taxon>
        <taxon>Platyhelminthes</taxon>
        <taxon>Monogenea</taxon>
        <taxon>Monopisthocotylea</taxon>
        <taxon>Dactylogyridea</taxon>
        <taxon>Ancyrocephalidae</taxon>
        <taxon>Cichlidogyrus</taxon>
    </lineage>
</organism>
<dbReference type="AlphaFoldDB" id="A0ABD2PZ87"/>
<feature type="region of interest" description="Disordered" evidence="2">
    <location>
        <begin position="915"/>
        <end position="934"/>
    </location>
</feature>
<evidence type="ECO:0000313" key="5">
    <source>
        <dbReference type="Proteomes" id="UP001626550"/>
    </source>
</evidence>
<sequence>MEFLIECSNALRKLTENLTKSQENKGTIMELMPSFVQPMFKSTSGESILTPVMVETLKSERYQQISKIGQQILELVRENAQLLGVESESTDGWADYKSSLVSSIARGLCSNITESLNHLQESVCIVTSNLKPFFECTVALVDDKLKVMPGLDSDVQYSLLDTMDKLMEDIVNQSLFIPLLTLEENESNHQVEVYKELVFQMPTIESNMTIIADCIMDTMSQALKVVSDLGNRFELYCQLTDDEFAKNLDTYAKTGFVDENFDFALKSLDDFHHLLADLRKVLKNIEELPTIVDIDFWLRLRFDSFKEAISQKLKRWLQKTEQYLISYVENCLDFFENEISFAEKLDSVDSTRKHMVKILAKSNKILELDPNIVEFLTLLEKMVENLDDWDIVVSRNIIERLQNGPKRWFLAKGALLNKREMVLSSKDEEMKKLRRQNDEIKSKLKSLTQQKANGPLSNYRCNAPYDHINEMAKDLLNIESQVNDMTRTAKLFGEEMDYGSGLPELQSDLEQVKFMWDHVIKFRADQAYIKTTNFGELDFAKWQKIFAKDTENLDSVSDKMKNYPINVKLKEDMRMCQVFLNVFNDLHVSTLLDRHYRWLQQAINPTEPYVRITKDVPISKLLELKFHEQPQMIDDLIRRAQNEYDIDQHLQRISREMSNLRFEYESYEPTRSQLVVLSDRLFETLKDADIQLSELATRQNNENSLLDIQVWRAKLQLTESVLLELNEVQEKWRSMQQILQNPDDEQEILHNLDDQQSPDDEQQISQNPDDEQEILHNLDDQQSPDDEQQISQNPDDEQEILHNLDDQRSPDDEQQISQNPDDEREILQNSDDENRILQNSDDKQQISQNPEDEKQILQNSDDEQKIVPNPEDEQQNSQNPGSGQQISQNPDVEQRILPNPDDGQQILQNPDDERQILQNPEDDGETNNNNESIDNFSDLSKDFVDLAKLFESGISVVMACTAQEGLLERLKKLHSRLERIDSKLLEGLKHKRTVFPRFYFLSTKDQKEIYNLYRIPEKIQHHIHKLFEGIHRLEFQDDANSAVKMISFVSSKLFQSQKFLIKNSRD</sequence>
<dbReference type="InterPro" id="IPR042228">
    <property type="entry name" value="Dynein_linker_3"/>
</dbReference>
<dbReference type="InterPro" id="IPR042222">
    <property type="entry name" value="Dynein_2_N"/>
</dbReference>
<keyword evidence="1" id="KW-0175">Coiled coil</keyword>
<feature type="domain" description="Dynein heavy chain linker" evidence="3">
    <location>
        <begin position="503"/>
        <end position="748"/>
    </location>
</feature>
<gene>
    <name evidence="4" type="ORF">Ciccas_008669</name>
</gene>
<proteinExistence type="predicted"/>
<dbReference type="Gene3D" id="1.20.140.100">
    <property type="entry name" value="Dynein heavy chain, N-terminal domain 2"/>
    <property type="match status" value="1"/>
</dbReference>
<keyword evidence="5" id="KW-1185">Reference proteome</keyword>
<evidence type="ECO:0000256" key="1">
    <source>
        <dbReference type="SAM" id="Coils"/>
    </source>
</evidence>
<evidence type="ECO:0000256" key="2">
    <source>
        <dbReference type="SAM" id="MobiDB-lite"/>
    </source>
</evidence>
<evidence type="ECO:0000259" key="3">
    <source>
        <dbReference type="Pfam" id="PF08393"/>
    </source>
</evidence>
<evidence type="ECO:0000313" key="4">
    <source>
        <dbReference type="EMBL" id="KAL3312735.1"/>
    </source>
</evidence>
<dbReference type="PANTHER" id="PTHR45703">
    <property type="entry name" value="DYNEIN HEAVY CHAIN"/>
    <property type="match status" value="1"/>
</dbReference>
<dbReference type="EMBL" id="JBJKFK010001572">
    <property type="protein sequence ID" value="KAL3312735.1"/>
    <property type="molecule type" value="Genomic_DNA"/>
</dbReference>
<accession>A0ABD2PZ87</accession>
<feature type="region of interest" description="Disordered" evidence="2">
    <location>
        <begin position="803"/>
        <end position="888"/>
    </location>
</feature>
<feature type="domain" description="Dynein heavy chain linker" evidence="3">
    <location>
        <begin position="933"/>
        <end position="1047"/>
    </location>
</feature>
<comment type="caution">
    <text evidence="4">The sequence shown here is derived from an EMBL/GenBank/DDBJ whole genome shotgun (WGS) entry which is preliminary data.</text>
</comment>
<feature type="compositionally biased region" description="Basic and acidic residues" evidence="2">
    <location>
        <begin position="832"/>
        <end position="844"/>
    </location>
</feature>
<dbReference type="Gene3D" id="3.20.180.20">
    <property type="entry name" value="Dynein heavy chain, N-terminal domain 2"/>
    <property type="match status" value="1"/>
</dbReference>
<dbReference type="PANTHER" id="PTHR45703:SF8">
    <property type="entry name" value="DYNEINS HEAVY CHAIN"/>
    <property type="match status" value="1"/>
</dbReference>
<reference evidence="4 5" key="1">
    <citation type="submission" date="2024-11" db="EMBL/GenBank/DDBJ databases">
        <title>Adaptive evolution of stress response genes in parasites aligns with host niche diversity.</title>
        <authorList>
            <person name="Hahn C."/>
            <person name="Resl P."/>
        </authorList>
    </citation>
    <scope>NUCLEOTIDE SEQUENCE [LARGE SCALE GENOMIC DNA]</scope>
    <source>
        <strain evidence="4">EGGRZ-B1_66</strain>
        <tissue evidence="4">Body</tissue>
    </source>
</reference>
<dbReference type="InterPro" id="IPR013602">
    <property type="entry name" value="Dynein_heavy_linker"/>
</dbReference>
<feature type="compositionally biased region" description="Low complexity" evidence="2">
    <location>
        <begin position="875"/>
        <end position="888"/>
    </location>
</feature>
<feature type="coiled-coil region" evidence="1">
    <location>
        <begin position="423"/>
        <end position="488"/>
    </location>
</feature>
<dbReference type="InterPro" id="IPR026983">
    <property type="entry name" value="DHC"/>
</dbReference>
<name>A0ABD2PZ87_9PLAT</name>
<protein>
    <recommendedName>
        <fullName evidence="3">Dynein heavy chain linker domain-containing protein</fullName>
    </recommendedName>
</protein>